<dbReference type="AlphaFoldDB" id="A0A9Q8LDD8"/>
<dbReference type="Pfam" id="PF08241">
    <property type="entry name" value="Methyltransf_11"/>
    <property type="match status" value="1"/>
</dbReference>
<reference evidence="6" key="2">
    <citation type="journal article" date="2022" name="Microb. Genom.">
        <title>A chromosome-scale genome assembly of the tomato pathogen Cladosporium fulvum reveals a compartmentalized genome architecture and the presence of a dispensable chromosome.</title>
        <authorList>
            <person name="Zaccaron A.Z."/>
            <person name="Chen L.H."/>
            <person name="Samaras A."/>
            <person name="Stergiopoulos I."/>
        </authorList>
    </citation>
    <scope>NUCLEOTIDE SEQUENCE</scope>
    <source>
        <strain evidence="6">Race5_Kim</strain>
    </source>
</reference>
<protein>
    <submittedName>
        <fullName evidence="6">Acyl-CoA ligase SID4</fullName>
    </submittedName>
</protein>
<dbReference type="RefSeq" id="XP_047759685.1">
    <property type="nucleotide sequence ID" value="XM_047907615.1"/>
</dbReference>
<feature type="domain" description="Methyltransferase type 11" evidence="4">
    <location>
        <begin position="611"/>
        <end position="710"/>
    </location>
</feature>
<dbReference type="OrthoDB" id="10253115at2759"/>
<dbReference type="SUPFAM" id="SSF53335">
    <property type="entry name" value="S-adenosyl-L-methionine-dependent methyltransferases"/>
    <property type="match status" value="1"/>
</dbReference>
<keyword evidence="7" id="KW-1185">Reference proteome</keyword>
<comment type="similarity">
    <text evidence="1">Belongs to the ATP-dependent AMP-binding enzyme family.</text>
</comment>
<name>A0A9Q8LDD8_PASFU</name>
<dbReference type="Pfam" id="PF13193">
    <property type="entry name" value="AMP-binding_C"/>
    <property type="match status" value="1"/>
</dbReference>
<dbReference type="Gene3D" id="3.40.50.150">
    <property type="entry name" value="Vaccinia Virus protein VP39"/>
    <property type="match status" value="1"/>
</dbReference>
<feature type="domain" description="AMP-binding enzyme C-terminal" evidence="5">
    <location>
        <begin position="476"/>
        <end position="552"/>
    </location>
</feature>
<evidence type="ECO:0000256" key="1">
    <source>
        <dbReference type="ARBA" id="ARBA00006432"/>
    </source>
</evidence>
<evidence type="ECO:0000313" key="7">
    <source>
        <dbReference type="Proteomes" id="UP000756132"/>
    </source>
</evidence>
<dbReference type="GeneID" id="71988345"/>
<dbReference type="KEGG" id="ffu:CLAFUR5_08467"/>
<evidence type="ECO:0000259" key="3">
    <source>
        <dbReference type="Pfam" id="PF00501"/>
    </source>
</evidence>
<dbReference type="FunFam" id="3.30.300.30:FF:000008">
    <property type="entry name" value="2,3-dihydroxybenzoate-AMP ligase"/>
    <property type="match status" value="1"/>
</dbReference>
<accession>A0A9Q8LDD8</accession>
<dbReference type="Proteomes" id="UP000756132">
    <property type="component" value="Chromosome 3"/>
</dbReference>
<dbReference type="InterPro" id="IPR000873">
    <property type="entry name" value="AMP-dep_synth/lig_dom"/>
</dbReference>
<reference evidence="6" key="1">
    <citation type="submission" date="2021-12" db="EMBL/GenBank/DDBJ databases">
        <authorList>
            <person name="Zaccaron A."/>
            <person name="Stergiopoulos I."/>
        </authorList>
    </citation>
    <scope>NUCLEOTIDE SEQUENCE</scope>
    <source>
        <strain evidence="6">Race5_Kim</strain>
    </source>
</reference>
<gene>
    <name evidence="6" type="ORF">CLAFUR5_08467</name>
</gene>
<keyword evidence="2 6" id="KW-0436">Ligase</keyword>
<dbReference type="InterPro" id="IPR045851">
    <property type="entry name" value="AMP-bd_C_sf"/>
</dbReference>
<evidence type="ECO:0000259" key="5">
    <source>
        <dbReference type="Pfam" id="PF13193"/>
    </source>
</evidence>
<dbReference type="InterPro" id="IPR042099">
    <property type="entry name" value="ANL_N_sf"/>
</dbReference>
<dbReference type="PANTHER" id="PTHR43201:SF30">
    <property type="entry name" value="AMP-DEPENDENT SYNTHETASE_LIGASE DOMAIN-CONTAINING PROTEIN"/>
    <property type="match status" value="1"/>
</dbReference>
<organism evidence="6 7">
    <name type="scientific">Passalora fulva</name>
    <name type="common">Tomato leaf mold</name>
    <name type="synonym">Cladosporium fulvum</name>
    <dbReference type="NCBI Taxonomy" id="5499"/>
    <lineage>
        <taxon>Eukaryota</taxon>
        <taxon>Fungi</taxon>
        <taxon>Dikarya</taxon>
        <taxon>Ascomycota</taxon>
        <taxon>Pezizomycotina</taxon>
        <taxon>Dothideomycetes</taxon>
        <taxon>Dothideomycetidae</taxon>
        <taxon>Mycosphaerellales</taxon>
        <taxon>Mycosphaerellaceae</taxon>
        <taxon>Fulvia</taxon>
    </lineage>
</organism>
<dbReference type="InterPro" id="IPR013216">
    <property type="entry name" value="Methyltransf_11"/>
</dbReference>
<evidence type="ECO:0000256" key="2">
    <source>
        <dbReference type="ARBA" id="ARBA00022598"/>
    </source>
</evidence>
<dbReference type="CDD" id="cd02440">
    <property type="entry name" value="AdoMet_MTases"/>
    <property type="match status" value="1"/>
</dbReference>
<proteinExistence type="inferred from homology"/>
<dbReference type="GO" id="GO:0006631">
    <property type="term" value="P:fatty acid metabolic process"/>
    <property type="evidence" value="ECO:0007669"/>
    <property type="project" value="TreeGrafter"/>
</dbReference>
<dbReference type="Gene3D" id="3.40.50.12780">
    <property type="entry name" value="N-terminal domain of ligase-like"/>
    <property type="match status" value="1"/>
</dbReference>
<evidence type="ECO:0000313" key="6">
    <source>
        <dbReference type="EMBL" id="UJO15319.1"/>
    </source>
</evidence>
<dbReference type="GO" id="GO:0031956">
    <property type="term" value="F:medium-chain fatty acid-CoA ligase activity"/>
    <property type="evidence" value="ECO:0007669"/>
    <property type="project" value="TreeGrafter"/>
</dbReference>
<feature type="domain" description="AMP-dependent synthetase/ligase" evidence="3">
    <location>
        <begin position="31"/>
        <end position="420"/>
    </location>
</feature>
<dbReference type="InterPro" id="IPR025110">
    <property type="entry name" value="AMP-bd_C"/>
</dbReference>
<dbReference type="GO" id="GO:0008757">
    <property type="term" value="F:S-adenosylmethionine-dependent methyltransferase activity"/>
    <property type="evidence" value="ECO:0007669"/>
    <property type="project" value="InterPro"/>
</dbReference>
<dbReference type="Pfam" id="PF00501">
    <property type="entry name" value="AMP-binding"/>
    <property type="match status" value="1"/>
</dbReference>
<dbReference type="PANTHER" id="PTHR43201">
    <property type="entry name" value="ACYL-COA SYNTHETASE"/>
    <property type="match status" value="1"/>
</dbReference>
<dbReference type="InterPro" id="IPR029063">
    <property type="entry name" value="SAM-dependent_MTases_sf"/>
</dbReference>
<dbReference type="SUPFAM" id="SSF56801">
    <property type="entry name" value="Acetyl-CoA synthetase-like"/>
    <property type="match status" value="1"/>
</dbReference>
<sequence length="832" mass="90184">MTTMTEVCSIKNSCHDGKALLECTLRDVFLETAARFPDQTAIFDDNCQRSISYSKANGLATSVAASLQTIGVTKGDRVATSLGNSLEGYLSILACYNIGAIAVPLNPAYKLAQVVGALNHVSAKCLIISLDARLAYDRSESNTPLLQELAKDDVVPGLDHIIVVDNAGGRTDEIVPTENFTPWDDLIAGDNTLQETHVGPGDVALIQFTSGTTTAPKGACLTHRNIVNSALIMGERLRYTHRDVICCPLPLFHVSGTILGMAISLCFGATLVFPAEAFSPEATVLALRTLEASSLYAVPTMFITMLDYVREHKIKNEDFQSLRTGIISGSPVHAALLRRIQDVFSLPELVVAWGMSETTGAATMSHPTEDSVLQRTSTAGRPLAHTHVRVVARDDPFRELPAGDRGELVVSGYLLMQGYWADVAKTNDIMVRDPSTGVIWLRTGDEGQQDVNGYVTVTGRIKDVIIRGGENIHPAEIESLLIEHPLVQDASVIGIPDPFYGEVVGAFVVLASDAEQASHKAIRLWLATKLGRTWLPKEVFFVTDLPKTPSGKIQKFELREKATQLLADKAKWSYAADAYSEGIQKASSRVAAHLIEMVNRSQPITEISRVVDVGAGTGAATAVLAETTAAGRIVATDIAPLMLDKIVLSSTSLTSKRVEKRVVDVFALSKVFPRHIFTHTVSNMLLHILDDPLLAVKEMAAVTRSGGALALAITGTPVFPYILWERACRTLDDTFRVSDPFPSRWSKPRDLQQAFDAVGAENVVIQEISVEWPFRDGSEFVKLFGNGKHPGFTAAVAEWKGCRDSALQALVKVFDEEADFCLKAVIGVGRLP</sequence>
<dbReference type="EMBL" id="CP090165">
    <property type="protein sequence ID" value="UJO15319.1"/>
    <property type="molecule type" value="Genomic_DNA"/>
</dbReference>
<dbReference type="Gene3D" id="3.30.300.30">
    <property type="match status" value="1"/>
</dbReference>
<evidence type="ECO:0000259" key="4">
    <source>
        <dbReference type="Pfam" id="PF08241"/>
    </source>
</evidence>